<dbReference type="Pfam" id="PF05362">
    <property type="entry name" value="Lon_C"/>
    <property type="match status" value="1"/>
</dbReference>
<feature type="region of interest" description="Disordered" evidence="4">
    <location>
        <begin position="153"/>
        <end position="193"/>
    </location>
</feature>
<feature type="compositionally biased region" description="Polar residues" evidence="4">
    <location>
        <begin position="184"/>
        <end position="193"/>
    </location>
</feature>
<feature type="compositionally biased region" description="Polar residues" evidence="4">
    <location>
        <begin position="163"/>
        <end position="176"/>
    </location>
</feature>
<keyword evidence="2 3" id="KW-0720">Serine protease</keyword>
<dbReference type="GO" id="GO:0007005">
    <property type="term" value="P:mitochondrion organization"/>
    <property type="evidence" value="ECO:0007669"/>
    <property type="project" value="TreeGrafter"/>
</dbReference>
<dbReference type="InterPro" id="IPR008268">
    <property type="entry name" value="Peptidase_S16_AS"/>
</dbReference>
<dbReference type="PROSITE" id="PS51786">
    <property type="entry name" value="LON_PROTEOLYTIC"/>
    <property type="match status" value="1"/>
</dbReference>
<name>A0AAW0KPB8_QUESU</name>
<dbReference type="PANTHER" id="PTHR43718:SF2">
    <property type="entry name" value="LON PROTEASE HOMOLOG, MITOCHONDRIAL"/>
    <property type="match status" value="1"/>
</dbReference>
<proteinExistence type="inferred from homology"/>
<sequence>MKESAQITAVARSILKTIILQIPSFIFIFLRGVTPKDGPSAGCTVITSFLYLAMRKPVKEDLAITREVTLMGKILSISGVMAKTTAARTNGVKTIILPLANNRDFDKLPPNVKEGLDVHFVDNYSQILEVVQALSPSNSEGFGLAWPVKPSLANCDEDPDPIQNPNPNKKPTSSLQPRLPGPPSTSIEQPNPI</sequence>
<reference evidence="6 7" key="1">
    <citation type="journal article" date="2018" name="Sci. Data">
        <title>The draft genome sequence of cork oak.</title>
        <authorList>
            <person name="Ramos A.M."/>
            <person name="Usie A."/>
            <person name="Barbosa P."/>
            <person name="Barros P.M."/>
            <person name="Capote T."/>
            <person name="Chaves I."/>
            <person name="Simoes F."/>
            <person name="Abreu I."/>
            <person name="Carrasquinho I."/>
            <person name="Faro C."/>
            <person name="Guimaraes J.B."/>
            <person name="Mendonca D."/>
            <person name="Nobrega F."/>
            <person name="Rodrigues L."/>
            <person name="Saibo N.J.M."/>
            <person name="Varela M.C."/>
            <person name="Egas C."/>
            <person name="Matos J."/>
            <person name="Miguel C.M."/>
            <person name="Oliveira M.M."/>
            <person name="Ricardo C.P."/>
            <person name="Goncalves S."/>
        </authorList>
    </citation>
    <scope>NUCLEOTIDE SEQUENCE [LARGE SCALE GENOMIC DNA]</scope>
    <source>
        <strain evidence="7">cv. HL8</strain>
    </source>
</reference>
<evidence type="ECO:0000259" key="5">
    <source>
        <dbReference type="PROSITE" id="PS51786"/>
    </source>
</evidence>
<dbReference type="AlphaFoldDB" id="A0AAW0KPB8"/>
<dbReference type="SUPFAM" id="SSF54211">
    <property type="entry name" value="Ribosomal protein S5 domain 2-like"/>
    <property type="match status" value="1"/>
</dbReference>
<evidence type="ECO:0000256" key="3">
    <source>
        <dbReference type="PROSITE-ProRule" id="PRU01122"/>
    </source>
</evidence>
<keyword evidence="3 6" id="KW-0645">Protease</keyword>
<feature type="domain" description="Lon proteolytic" evidence="5">
    <location>
        <begin position="1"/>
        <end position="134"/>
    </location>
</feature>
<dbReference type="InterPro" id="IPR008269">
    <property type="entry name" value="Lon_proteolytic"/>
</dbReference>
<dbReference type="PANTHER" id="PTHR43718">
    <property type="entry name" value="LON PROTEASE"/>
    <property type="match status" value="1"/>
</dbReference>
<dbReference type="GO" id="GO:0004176">
    <property type="term" value="F:ATP-dependent peptidase activity"/>
    <property type="evidence" value="ECO:0007669"/>
    <property type="project" value="UniProtKB-UniRule"/>
</dbReference>
<evidence type="ECO:0000313" key="7">
    <source>
        <dbReference type="Proteomes" id="UP000237347"/>
    </source>
</evidence>
<gene>
    <name evidence="6" type="primary">LON2_2</name>
    <name evidence="6" type="ORF">CFP56_016988</name>
</gene>
<dbReference type="Gene3D" id="3.30.230.10">
    <property type="match status" value="1"/>
</dbReference>
<evidence type="ECO:0000256" key="4">
    <source>
        <dbReference type="SAM" id="MobiDB-lite"/>
    </source>
</evidence>
<dbReference type="GO" id="GO:0004252">
    <property type="term" value="F:serine-type endopeptidase activity"/>
    <property type="evidence" value="ECO:0007669"/>
    <property type="project" value="UniProtKB-UniRule"/>
</dbReference>
<dbReference type="Proteomes" id="UP000237347">
    <property type="component" value="Unassembled WGS sequence"/>
</dbReference>
<dbReference type="PRINTS" id="PR00830">
    <property type="entry name" value="ENDOLAPTASE"/>
</dbReference>
<dbReference type="GO" id="GO:0003697">
    <property type="term" value="F:single-stranded DNA binding"/>
    <property type="evidence" value="ECO:0007669"/>
    <property type="project" value="TreeGrafter"/>
</dbReference>
<keyword evidence="7" id="KW-1185">Reference proteome</keyword>
<feature type="active site" evidence="3">
    <location>
        <position position="40"/>
    </location>
</feature>
<keyword evidence="1 3" id="KW-0378">Hydrolase</keyword>
<dbReference type="EMBL" id="PKMF04000267">
    <property type="protein sequence ID" value="KAK7840206.1"/>
    <property type="molecule type" value="Genomic_DNA"/>
</dbReference>
<comment type="caution">
    <text evidence="6">The sequence shown here is derived from an EMBL/GenBank/DDBJ whole genome shotgun (WGS) entry which is preliminary data.</text>
</comment>
<dbReference type="InterPro" id="IPR020568">
    <property type="entry name" value="Ribosomal_Su5_D2-typ_SF"/>
</dbReference>
<evidence type="ECO:0000256" key="2">
    <source>
        <dbReference type="ARBA" id="ARBA00022825"/>
    </source>
</evidence>
<comment type="similarity">
    <text evidence="3">Belongs to the peptidase S16 family.</text>
</comment>
<feature type="active site" evidence="3">
    <location>
        <position position="83"/>
    </location>
</feature>
<accession>A0AAW0KPB8</accession>
<protein>
    <submittedName>
        <fullName evidence="6">Lon protease like protein</fullName>
    </submittedName>
</protein>
<dbReference type="GO" id="GO:0005524">
    <property type="term" value="F:ATP binding"/>
    <property type="evidence" value="ECO:0007669"/>
    <property type="project" value="InterPro"/>
</dbReference>
<dbReference type="InterPro" id="IPR027065">
    <property type="entry name" value="Lon_Prtase"/>
</dbReference>
<organism evidence="6 7">
    <name type="scientific">Quercus suber</name>
    <name type="common">Cork oak</name>
    <dbReference type="NCBI Taxonomy" id="58331"/>
    <lineage>
        <taxon>Eukaryota</taxon>
        <taxon>Viridiplantae</taxon>
        <taxon>Streptophyta</taxon>
        <taxon>Embryophyta</taxon>
        <taxon>Tracheophyta</taxon>
        <taxon>Spermatophyta</taxon>
        <taxon>Magnoliopsida</taxon>
        <taxon>eudicotyledons</taxon>
        <taxon>Gunneridae</taxon>
        <taxon>Pentapetalae</taxon>
        <taxon>rosids</taxon>
        <taxon>fabids</taxon>
        <taxon>Fagales</taxon>
        <taxon>Fagaceae</taxon>
        <taxon>Quercus</taxon>
    </lineage>
</organism>
<dbReference type="PROSITE" id="PS01046">
    <property type="entry name" value="LON_SER"/>
    <property type="match status" value="1"/>
</dbReference>
<dbReference type="InterPro" id="IPR014721">
    <property type="entry name" value="Ribsml_uS5_D2-typ_fold_subgr"/>
</dbReference>
<evidence type="ECO:0000313" key="6">
    <source>
        <dbReference type="EMBL" id="KAK7840206.1"/>
    </source>
</evidence>
<dbReference type="GO" id="GO:0005759">
    <property type="term" value="C:mitochondrial matrix"/>
    <property type="evidence" value="ECO:0007669"/>
    <property type="project" value="TreeGrafter"/>
</dbReference>
<dbReference type="GO" id="GO:0006515">
    <property type="term" value="P:protein quality control for misfolded or incompletely synthesized proteins"/>
    <property type="evidence" value="ECO:0007669"/>
    <property type="project" value="TreeGrafter"/>
</dbReference>
<dbReference type="GO" id="GO:0051131">
    <property type="term" value="P:chaperone-mediated protein complex assembly"/>
    <property type="evidence" value="ECO:0007669"/>
    <property type="project" value="TreeGrafter"/>
</dbReference>
<evidence type="ECO:0000256" key="1">
    <source>
        <dbReference type="ARBA" id="ARBA00022801"/>
    </source>
</evidence>